<evidence type="ECO:0000313" key="10">
    <source>
        <dbReference type="Proteomes" id="UP001652621"/>
    </source>
</evidence>
<evidence type="ECO:0000256" key="3">
    <source>
        <dbReference type="ARBA" id="ARBA00022692"/>
    </source>
</evidence>
<dbReference type="PANTHER" id="PTHR42643:SF37">
    <property type="entry name" value="IONOTROPIC RECEPTOR 11A-RELATED"/>
    <property type="match status" value="1"/>
</dbReference>
<evidence type="ECO:0000256" key="1">
    <source>
        <dbReference type="ARBA" id="ARBA00004651"/>
    </source>
</evidence>
<dbReference type="GeneID" id="131802200"/>
<dbReference type="RefSeq" id="XP_058977839.1">
    <property type="nucleotide sequence ID" value="XM_059121856.1"/>
</dbReference>
<reference evidence="11" key="1">
    <citation type="submission" date="2025-08" db="UniProtKB">
        <authorList>
            <consortium name="RefSeq"/>
        </authorList>
    </citation>
    <scope>IDENTIFICATION</scope>
    <source>
        <strain evidence="11">Aabys</strain>
        <tissue evidence="11">Whole body</tissue>
    </source>
</reference>
<protein>
    <submittedName>
        <fullName evidence="11">Uncharacterized protein LOC131802200</fullName>
    </submittedName>
</protein>
<accession>A0ABM3UWD4</accession>
<dbReference type="Gene3D" id="1.10.287.70">
    <property type="match status" value="1"/>
</dbReference>
<evidence type="ECO:0000256" key="2">
    <source>
        <dbReference type="ARBA" id="ARBA00022475"/>
    </source>
</evidence>
<name>A0ABM3UWD4_MUSDO</name>
<organism evidence="10 11">
    <name type="scientific">Musca domestica</name>
    <name type="common">House fly</name>
    <dbReference type="NCBI Taxonomy" id="7370"/>
    <lineage>
        <taxon>Eukaryota</taxon>
        <taxon>Metazoa</taxon>
        <taxon>Ecdysozoa</taxon>
        <taxon>Arthropoda</taxon>
        <taxon>Hexapoda</taxon>
        <taxon>Insecta</taxon>
        <taxon>Pterygota</taxon>
        <taxon>Neoptera</taxon>
        <taxon>Endopterygota</taxon>
        <taxon>Diptera</taxon>
        <taxon>Brachycera</taxon>
        <taxon>Muscomorpha</taxon>
        <taxon>Muscoidea</taxon>
        <taxon>Muscidae</taxon>
        <taxon>Musca</taxon>
    </lineage>
</organism>
<keyword evidence="4 8" id="KW-1133">Transmembrane helix</keyword>
<dbReference type="InterPro" id="IPR052192">
    <property type="entry name" value="Insect_Ionotropic_Sensory_Rcpt"/>
</dbReference>
<proteinExistence type="predicted"/>
<evidence type="ECO:0000256" key="7">
    <source>
        <dbReference type="ARBA" id="ARBA00023180"/>
    </source>
</evidence>
<feature type="transmembrane region" description="Helical" evidence="8">
    <location>
        <begin position="419"/>
        <end position="438"/>
    </location>
</feature>
<evidence type="ECO:0000313" key="11">
    <source>
        <dbReference type="RefSeq" id="XP_058977839.1"/>
    </source>
</evidence>
<evidence type="ECO:0000259" key="9">
    <source>
        <dbReference type="Pfam" id="PF24061"/>
    </source>
</evidence>
<dbReference type="Gene3D" id="3.40.190.10">
    <property type="entry name" value="Periplasmic binding protein-like II"/>
    <property type="match status" value="1"/>
</dbReference>
<keyword evidence="3 8" id="KW-0812">Transmembrane</keyword>
<keyword evidence="5 8" id="KW-0472">Membrane</keyword>
<evidence type="ECO:0000256" key="4">
    <source>
        <dbReference type="ARBA" id="ARBA00022989"/>
    </source>
</evidence>
<evidence type="ECO:0000256" key="8">
    <source>
        <dbReference type="SAM" id="Phobius"/>
    </source>
</evidence>
<dbReference type="Proteomes" id="UP001652621">
    <property type="component" value="Unplaced"/>
</dbReference>
<keyword evidence="6" id="KW-0675">Receptor</keyword>
<sequence>MNPLMELSLNSSQSNKNLPLILATVWIIREYFATYTVSAVIIGQYAISDQGRQLQSDIMDEVLRTISNPEVIIKYLVEGEMYPQDDSEATMSAAEIREKFFRYYSNPEKSIWFLDSIQAYNKFEANLLNPNHRYHRNGYFIIVYTGSEATRLANIKEIFQRLFWIYVTNVNVLMMVGKHAFVYTYYPFAPDKCHSSQPEYLMSFYDIEKKPNFTTAIKLFPSKVKNMHRCKLSVATWNFPPYIFLNDDEKEMELTFLRGIEGFVITLLAERMNFSIEIKQPNPIGRGVIYPNGTSTLAAKMILDREVNITISAYTHNAQRADIMLASTSYLTSTFVLAIPDGQPLSPFERLIKPFRYIIWSCFSSSFLFAILLIYFIRLLGRSDLMDFIYGQDNRKPITNLIAALFGVGLVNKLPYRNFARYLLTVWMLYTFVLRSAYSGELFKILQDGSSRNVMSSIEEVVVNNYTIYAFATLEKVIKESVPEAKVEMVNTTEEELLLRISRGSADDKIVLCSLDLTIQYFNQLHPHARVRILREPVLTAPLIFYMPRHSYIKLRTGNLILDLIQSGLMKRYRRMILYSSTKIQQDHVEPTKLSIHLLFGVFCTYGAGLVFSTIVFGLEMISKRCRSLAVIIDFLNM</sequence>
<evidence type="ECO:0000256" key="6">
    <source>
        <dbReference type="ARBA" id="ARBA00023170"/>
    </source>
</evidence>
<dbReference type="PANTHER" id="PTHR42643">
    <property type="entry name" value="IONOTROPIC RECEPTOR 20A-RELATED"/>
    <property type="match status" value="1"/>
</dbReference>
<feature type="transmembrane region" description="Helical" evidence="8">
    <location>
        <begin position="357"/>
        <end position="377"/>
    </location>
</feature>
<feature type="transmembrane region" description="Helical" evidence="8">
    <location>
        <begin position="594"/>
        <end position="619"/>
    </location>
</feature>
<keyword evidence="7" id="KW-0325">Glycoprotein</keyword>
<dbReference type="Pfam" id="PF24061">
    <property type="entry name" value="LBD_receptor"/>
    <property type="match status" value="1"/>
</dbReference>
<gene>
    <name evidence="11" type="primary">LOC131802200</name>
</gene>
<evidence type="ECO:0000256" key="5">
    <source>
        <dbReference type="ARBA" id="ARBA00023136"/>
    </source>
</evidence>
<feature type="domain" description="Putative ionotropic receptor ligand binding" evidence="9">
    <location>
        <begin position="13"/>
        <end position="226"/>
    </location>
</feature>
<keyword evidence="2" id="KW-1003">Cell membrane</keyword>
<keyword evidence="10" id="KW-1185">Reference proteome</keyword>
<dbReference type="SUPFAM" id="SSF53850">
    <property type="entry name" value="Periplasmic binding protein-like II"/>
    <property type="match status" value="1"/>
</dbReference>
<comment type="subcellular location">
    <subcellularLocation>
        <location evidence="1">Cell membrane</location>
        <topology evidence="1">Multi-pass membrane protein</topology>
    </subcellularLocation>
</comment>
<dbReference type="InterPro" id="IPR056198">
    <property type="entry name" value="LBD_receptor"/>
</dbReference>